<dbReference type="PRINTS" id="PR00111">
    <property type="entry name" value="ABHYDROLASE"/>
</dbReference>
<dbReference type="Proteomes" id="UP000198362">
    <property type="component" value="Unassembled WGS sequence"/>
</dbReference>
<keyword evidence="3" id="KW-1185">Reference proteome</keyword>
<dbReference type="InterPro" id="IPR000639">
    <property type="entry name" value="Epox_hydrolase-like"/>
</dbReference>
<proteinExistence type="predicted"/>
<dbReference type="PRINTS" id="PR00412">
    <property type="entry name" value="EPOXHYDRLASE"/>
</dbReference>
<evidence type="ECO:0000259" key="1">
    <source>
        <dbReference type="Pfam" id="PF00561"/>
    </source>
</evidence>
<dbReference type="InterPro" id="IPR029058">
    <property type="entry name" value="AB_hydrolase_fold"/>
</dbReference>
<dbReference type="GO" id="GO:0016020">
    <property type="term" value="C:membrane"/>
    <property type="evidence" value="ECO:0007669"/>
    <property type="project" value="TreeGrafter"/>
</dbReference>
<dbReference type="Pfam" id="PF00561">
    <property type="entry name" value="Abhydrolase_1"/>
    <property type="match status" value="1"/>
</dbReference>
<dbReference type="PANTHER" id="PTHR43798:SF33">
    <property type="entry name" value="HYDROLASE, PUTATIVE (AFU_ORTHOLOGUE AFUA_2G14860)-RELATED"/>
    <property type="match status" value="1"/>
</dbReference>
<dbReference type="InterPro" id="IPR050266">
    <property type="entry name" value="AB_hydrolase_sf"/>
</dbReference>
<gene>
    <name evidence="2" type="ORF">SAMN05421812_101692</name>
</gene>
<sequence>MTNNLSPGTHSFTVDGTRQVYHVAGRGPVMIAHPGGPGVEYAYLRSVRLEEQFTVVYVEPVGTGESGPLPGGATYVDTYVDFLYALVEHIGVARALLLGHSHGGIVAVRFALLHPERTAGLALYSATPCTTPEFWAAEEANAAAYGERHPDVPEAAEIVAAATQWDEVKTDEQQTAILRTFLPLYFADFWGRRAEFDVLRKTVRAWHTPFEDKNVDYRPELWQITAPTVVFTGRHDFICGPVWARLLHDGIPGSELVIFENSGHFAQIEEPDAYHDAVGRLVRAASESE</sequence>
<name>A0A239H7N4_9ACTN</name>
<accession>A0A239H7N4</accession>
<protein>
    <submittedName>
        <fullName evidence="2">Proline iminopeptidase</fullName>
    </submittedName>
</protein>
<dbReference type="PANTHER" id="PTHR43798">
    <property type="entry name" value="MONOACYLGLYCEROL LIPASE"/>
    <property type="match status" value="1"/>
</dbReference>
<feature type="domain" description="AB hydrolase-1" evidence="1">
    <location>
        <begin position="28"/>
        <end position="271"/>
    </location>
</feature>
<dbReference type="SUPFAM" id="SSF53474">
    <property type="entry name" value="alpha/beta-Hydrolases"/>
    <property type="match status" value="1"/>
</dbReference>
<reference evidence="2 3" key="1">
    <citation type="submission" date="2017-06" db="EMBL/GenBank/DDBJ databases">
        <authorList>
            <person name="Kim H.J."/>
            <person name="Triplett B.A."/>
        </authorList>
    </citation>
    <scope>NUCLEOTIDE SEQUENCE [LARGE SCALE GENOMIC DNA]</scope>
    <source>
        <strain evidence="2 3">CGMCC 4.5593</strain>
    </source>
</reference>
<dbReference type="EMBL" id="FZPH01000001">
    <property type="protein sequence ID" value="SNS76264.1"/>
    <property type="molecule type" value="Genomic_DNA"/>
</dbReference>
<dbReference type="GO" id="GO:0003824">
    <property type="term" value="F:catalytic activity"/>
    <property type="evidence" value="ECO:0007669"/>
    <property type="project" value="InterPro"/>
</dbReference>
<dbReference type="AlphaFoldDB" id="A0A239H7N4"/>
<evidence type="ECO:0000313" key="3">
    <source>
        <dbReference type="Proteomes" id="UP000198362"/>
    </source>
</evidence>
<dbReference type="InterPro" id="IPR000073">
    <property type="entry name" value="AB_hydrolase_1"/>
</dbReference>
<evidence type="ECO:0000313" key="2">
    <source>
        <dbReference type="EMBL" id="SNS76264.1"/>
    </source>
</evidence>
<organism evidence="2 3">
    <name type="scientific">Asanoa hainanensis</name>
    <dbReference type="NCBI Taxonomy" id="560556"/>
    <lineage>
        <taxon>Bacteria</taxon>
        <taxon>Bacillati</taxon>
        <taxon>Actinomycetota</taxon>
        <taxon>Actinomycetes</taxon>
        <taxon>Micromonosporales</taxon>
        <taxon>Micromonosporaceae</taxon>
        <taxon>Asanoa</taxon>
    </lineage>
</organism>
<dbReference type="Gene3D" id="3.40.50.1820">
    <property type="entry name" value="alpha/beta hydrolase"/>
    <property type="match status" value="1"/>
</dbReference>
<dbReference type="RefSeq" id="WP_245870633.1">
    <property type="nucleotide sequence ID" value="NZ_FZPH01000001.1"/>
</dbReference>